<keyword evidence="1" id="KW-0973">c-di-GMP</keyword>
<reference evidence="8" key="2">
    <citation type="submission" date="2013-07" db="EMBL/GenBank/DDBJ databases">
        <authorList>
            <person name="Morais-Silva F.O."/>
            <person name="Rezende A.M."/>
            <person name="Pimentel C."/>
            <person name="Resende D.M."/>
            <person name="Santos C.I."/>
            <person name="Clemente C."/>
            <person name="de Oliveira L.M."/>
            <person name="da Silva S.M."/>
            <person name="Costa D.A."/>
            <person name="Varela-Raposo A."/>
            <person name="Horacio E.C.A."/>
            <person name="Matos M."/>
            <person name="Flores O."/>
            <person name="Ruiz J.C."/>
            <person name="Rodrigues-Pousada C."/>
        </authorList>
    </citation>
    <scope>NUCLEOTIDE SEQUENCE [LARGE SCALE GENOMIC DNA]</scope>
    <source>
        <strain evidence="8">ATCC 19364 / DSM 1382 / NCIMB 9332 / VKM B-1759</strain>
    </source>
</reference>
<dbReference type="HOGENOM" id="CLU_083565_0_0_7"/>
<dbReference type="Proteomes" id="UP000016587">
    <property type="component" value="Chromosome"/>
</dbReference>
<evidence type="ECO:0000259" key="5">
    <source>
        <dbReference type="Pfam" id="PF07238"/>
    </source>
</evidence>
<dbReference type="Gene3D" id="2.40.10.220">
    <property type="entry name" value="predicted glycosyltransferase like domains"/>
    <property type="match status" value="1"/>
</dbReference>
<reference evidence="7 8" key="1">
    <citation type="journal article" date="2013" name="J. Bacteriol.">
        <title>Roles of HynAB and Ech, the only two hydrogenases found in the model sulfate reducer Desulfovibrio gigas.</title>
        <authorList>
            <person name="Morais-Silva F.O."/>
            <person name="Santos C.I."/>
            <person name="Rodrigues R."/>
            <person name="Pereira I.A."/>
            <person name="Rodrigues-Pousada C."/>
        </authorList>
    </citation>
    <scope>NUCLEOTIDE SEQUENCE [LARGE SCALE GENOMIC DNA]</scope>
    <source>
        <strain evidence="8">ATCC 19364 / DSM 1382 / NCIMB 9332 / VKM B-1759</strain>
    </source>
</reference>
<feature type="domain" description="PilZ" evidence="5">
    <location>
        <begin position="116"/>
        <end position="220"/>
    </location>
</feature>
<feature type="domain" description="Type III secretion system flagellar brake protein YcgR PilZN" evidence="6">
    <location>
        <begin position="32"/>
        <end position="108"/>
    </location>
</feature>
<evidence type="ECO:0000256" key="2">
    <source>
        <dbReference type="ARBA" id="ARBA00022741"/>
    </source>
</evidence>
<name>T2GG80_MEGG1</name>
<sequence length="229" mass="25896">MPASSNPKPPAPPGRHASNLPLDLPLGGEALVEVRSTQRRFKSTFLGMDRDQFVLLRLPTNRQLLDVLTPRMELTVRFLMEGGRICGFQSQVAHISVKPYPLLFLTYPRRVEVLKLRKHERVSCFQPILFYLGGEEVHGVIVNISVGGCRLLVEEGELEALRGKAPGEQIIFKFRLFGSEETTYLQGVVKTAFMEHDKLALGVAFRDLEIEMADQIERFVDTMLAYQQV</sequence>
<dbReference type="STRING" id="1121448.DGI_3295"/>
<dbReference type="PATRIC" id="fig|1121448.10.peg.3246"/>
<keyword evidence="8" id="KW-1185">Reference proteome</keyword>
<dbReference type="InterPro" id="IPR009875">
    <property type="entry name" value="PilZ_domain"/>
</dbReference>
<dbReference type="eggNOG" id="COG5581">
    <property type="taxonomic scope" value="Bacteria"/>
</dbReference>
<dbReference type="OrthoDB" id="5453966at2"/>
<protein>
    <submittedName>
        <fullName evidence="7">Putative type IV pilus assembly PilZ</fullName>
    </submittedName>
</protein>
<evidence type="ECO:0000313" key="8">
    <source>
        <dbReference type="Proteomes" id="UP000016587"/>
    </source>
</evidence>
<dbReference type="GO" id="GO:0035438">
    <property type="term" value="F:cyclic-di-GMP binding"/>
    <property type="evidence" value="ECO:0007669"/>
    <property type="project" value="InterPro"/>
</dbReference>
<dbReference type="SUPFAM" id="SSF141371">
    <property type="entry name" value="PilZ domain-like"/>
    <property type="match status" value="2"/>
</dbReference>
<dbReference type="Pfam" id="PF07238">
    <property type="entry name" value="PilZ"/>
    <property type="match status" value="1"/>
</dbReference>
<keyword evidence="2" id="KW-0547">Nucleotide-binding</keyword>
<evidence type="ECO:0000313" key="7">
    <source>
        <dbReference type="EMBL" id="AGW14992.1"/>
    </source>
</evidence>
<feature type="region of interest" description="Disordered" evidence="4">
    <location>
        <begin position="1"/>
        <end position="20"/>
    </location>
</feature>
<dbReference type="AlphaFoldDB" id="T2GG80"/>
<dbReference type="KEGG" id="dgg:DGI_3295"/>
<evidence type="ECO:0000259" key="6">
    <source>
        <dbReference type="Pfam" id="PF12945"/>
    </source>
</evidence>
<dbReference type="Gene3D" id="2.30.110.10">
    <property type="entry name" value="Electron Transport, Fmn-binding Protein, Chain A"/>
    <property type="match status" value="1"/>
</dbReference>
<dbReference type="RefSeq" id="WP_021762097.1">
    <property type="nucleotide sequence ID" value="NC_022444.1"/>
</dbReference>
<dbReference type="EMBL" id="CP006585">
    <property type="protein sequence ID" value="AGW14992.1"/>
    <property type="molecule type" value="Genomic_DNA"/>
</dbReference>
<evidence type="ECO:0000256" key="3">
    <source>
        <dbReference type="ARBA" id="ARBA00023143"/>
    </source>
</evidence>
<proteinExistence type="predicted"/>
<dbReference type="Pfam" id="PF12945">
    <property type="entry name" value="PilZNR"/>
    <property type="match status" value="1"/>
</dbReference>
<organism evidence="7 8">
    <name type="scientific">Megalodesulfovibrio gigas (strain ATCC 19364 / DSM 1382 / NCIMB 9332 / VKM B-1759)</name>
    <name type="common">Desulfovibrio gigas</name>
    <dbReference type="NCBI Taxonomy" id="1121448"/>
    <lineage>
        <taxon>Bacteria</taxon>
        <taxon>Pseudomonadati</taxon>
        <taxon>Thermodesulfobacteriota</taxon>
        <taxon>Desulfovibrionia</taxon>
        <taxon>Desulfovibrionales</taxon>
        <taxon>Desulfovibrionaceae</taxon>
        <taxon>Megalodesulfovibrio</taxon>
    </lineage>
</organism>
<dbReference type="InterPro" id="IPR012349">
    <property type="entry name" value="Split_barrel_FMN-bd"/>
</dbReference>
<keyword evidence="3" id="KW-0975">Bacterial flagellum</keyword>
<accession>T2GG80</accession>
<evidence type="ECO:0000256" key="4">
    <source>
        <dbReference type="SAM" id="MobiDB-lite"/>
    </source>
</evidence>
<evidence type="ECO:0000256" key="1">
    <source>
        <dbReference type="ARBA" id="ARBA00022636"/>
    </source>
</evidence>
<dbReference type="InterPro" id="IPR009926">
    <property type="entry name" value="T3SS_YcgR_PilZN"/>
</dbReference>
<gene>
    <name evidence="7" type="ORF">DGI_3295</name>
</gene>